<proteinExistence type="predicted"/>
<feature type="chain" id="PRO_5016688471" evidence="2">
    <location>
        <begin position="28"/>
        <end position="166"/>
    </location>
</feature>
<keyword evidence="4" id="KW-0346">Stress response</keyword>
<evidence type="ECO:0000256" key="2">
    <source>
        <dbReference type="SAM" id="SignalP"/>
    </source>
</evidence>
<reference evidence="4 5" key="1">
    <citation type="submission" date="2018-06" db="EMBL/GenBank/DDBJ databases">
        <title>Freshwater and sediment microbial communities from various areas in North America, analyzing microbe dynamics in response to fracking.</title>
        <authorList>
            <person name="Lamendella R."/>
        </authorList>
    </citation>
    <scope>NUCLEOTIDE SEQUENCE [LARGE SCALE GENOMIC DNA]</scope>
    <source>
        <strain evidence="4 5">3b_TX</strain>
    </source>
</reference>
<evidence type="ECO:0000256" key="1">
    <source>
        <dbReference type="SAM" id="MobiDB-lite"/>
    </source>
</evidence>
<dbReference type="InterPro" id="IPR038670">
    <property type="entry name" value="HslJ-like_sf"/>
</dbReference>
<dbReference type="Proteomes" id="UP000253509">
    <property type="component" value="Unassembled WGS sequence"/>
</dbReference>
<dbReference type="RefSeq" id="WP_113903379.1">
    <property type="nucleotide sequence ID" value="NZ_QNSB01000003.1"/>
</dbReference>
<evidence type="ECO:0000313" key="5">
    <source>
        <dbReference type="Proteomes" id="UP000253509"/>
    </source>
</evidence>
<comment type="caution">
    <text evidence="4">The sequence shown here is derived from an EMBL/GenBank/DDBJ whole genome shotgun (WGS) entry which is preliminary data.</text>
</comment>
<keyword evidence="5" id="KW-1185">Reference proteome</keyword>
<keyword evidence="2" id="KW-0732">Signal</keyword>
<dbReference type="EMBL" id="QNSB01000003">
    <property type="protein sequence ID" value="RBP72896.1"/>
    <property type="molecule type" value="Genomic_DNA"/>
</dbReference>
<dbReference type="Gene3D" id="2.40.128.270">
    <property type="match status" value="1"/>
</dbReference>
<feature type="region of interest" description="Disordered" evidence="1">
    <location>
        <begin position="33"/>
        <end position="69"/>
    </location>
</feature>
<protein>
    <submittedName>
        <fullName evidence="4">Heat shock protein HslJ</fullName>
    </submittedName>
</protein>
<dbReference type="Pfam" id="PF03724">
    <property type="entry name" value="META"/>
    <property type="match status" value="1"/>
</dbReference>
<evidence type="ECO:0000259" key="3">
    <source>
        <dbReference type="Pfam" id="PF03724"/>
    </source>
</evidence>
<dbReference type="PROSITE" id="PS51257">
    <property type="entry name" value="PROKAR_LIPOPROTEIN"/>
    <property type="match status" value="1"/>
</dbReference>
<organism evidence="4 5">
    <name type="scientific">Brevibacterium celere</name>
    <dbReference type="NCBI Taxonomy" id="225845"/>
    <lineage>
        <taxon>Bacteria</taxon>
        <taxon>Bacillati</taxon>
        <taxon>Actinomycetota</taxon>
        <taxon>Actinomycetes</taxon>
        <taxon>Micrococcales</taxon>
        <taxon>Brevibacteriaceae</taxon>
        <taxon>Brevibacterium</taxon>
    </lineage>
</organism>
<gene>
    <name evidence="4" type="ORF">DFO65_103188</name>
</gene>
<dbReference type="InterPro" id="IPR005184">
    <property type="entry name" value="DUF306_Meta_HslJ"/>
</dbReference>
<feature type="signal peptide" evidence="2">
    <location>
        <begin position="1"/>
        <end position="27"/>
    </location>
</feature>
<dbReference type="AlphaFoldDB" id="A0A366IN38"/>
<sequence length="166" mass="16967">MRSLRSAHARLLILAGLIALLALVLTACDTQEPTDGLGDGSAPETSEVVTPPDGSGPPSTGPGDTSGLDVEALTTGRWYAAGQGDPYLEFSPEGAVAGTDGCNAISSTWTAEGDTVKIKPFASTQKACAGVDTWLAKVSTVSVEGDTMTVLDIEGNEIGELTKVEK</sequence>
<evidence type="ECO:0000313" key="4">
    <source>
        <dbReference type="EMBL" id="RBP72896.1"/>
    </source>
</evidence>
<accession>A0A366IN38</accession>
<name>A0A366IN38_9MICO</name>
<feature type="domain" description="DUF306" evidence="3">
    <location>
        <begin position="85"/>
        <end position="157"/>
    </location>
</feature>
<feature type="compositionally biased region" description="Low complexity" evidence="1">
    <location>
        <begin position="50"/>
        <end position="67"/>
    </location>
</feature>